<evidence type="ECO:0000313" key="2">
    <source>
        <dbReference type="Proteomes" id="UP000178490"/>
    </source>
</evidence>
<accession>A0A1F6P0P4</accession>
<reference evidence="1 2" key="1">
    <citation type="journal article" date="2016" name="Nat. Commun.">
        <title>Thousands of microbial genomes shed light on interconnected biogeochemical processes in an aquifer system.</title>
        <authorList>
            <person name="Anantharaman K."/>
            <person name="Brown C.T."/>
            <person name="Hug L.A."/>
            <person name="Sharon I."/>
            <person name="Castelle C.J."/>
            <person name="Probst A.J."/>
            <person name="Thomas B.C."/>
            <person name="Singh A."/>
            <person name="Wilkins M.J."/>
            <person name="Karaoz U."/>
            <person name="Brodie E.L."/>
            <person name="Williams K.H."/>
            <person name="Hubbard S.S."/>
            <person name="Banfield J.F."/>
        </authorList>
    </citation>
    <scope>NUCLEOTIDE SEQUENCE [LARGE SCALE GENOMIC DNA]</scope>
</reference>
<gene>
    <name evidence="1" type="ORF">A2537_02755</name>
</gene>
<name>A0A1F6P0P4_9BACT</name>
<sequence>MAEGSKGSFGDRIRNIPFVREAAAFIAGSAIVGGAAHHEGVKSGEVSGYSAGEEAGLNAGKKIAAEKAASEKKEQDIVAEQKEKEGQDILAKAYNSQFSQAKLKLELSFIDDPVEIQEMNKKNLKQLAKEIVGNSSKWLKYPDTYSGYLLADLSDNFTKEEIREMAKNIPDFFQLVTGQIAQRLEALRKFKSAQRIEVKQGHTFSPDEIKSDEEYIGNLTADIIKMQNLL</sequence>
<dbReference type="AlphaFoldDB" id="A0A1F6P0P4"/>
<dbReference type="Proteomes" id="UP000178490">
    <property type="component" value="Unassembled WGS sequence"/>
</dbReference>
<comment type="caution">
    <text evidence="1">The sequence shown here is derived from an EMBL/GenBank/DDBJ whole genome shotgun (WGS) entry which is preliminary data.</text>
</comment>
<protein>
    <submittedName>
        <fullName evidence="1">Uncharacterized protein</fullName>
    </submittedName>
</protein>
<evidence type="ECO:0000313" key="1">
    <source>
        <dbReference type="EMBL" id="OGH89745.1"/>
    </source>
</evidence>
<proteinExistence type="predicted"/>
<organism evidence="1 2">
    <name type="scientific">Candidatus Magasanikbacteria bacterium RIFOXYD2_FULL_36_9</name>
    <dbReference type="NCBI Taxonomy" id="1798707"/>
    <lineage>
        <taxon>Bacteria</taxon>
        <taxon>Candidatus Magasanikiibacteriota</taxon>
    </lineage>
</organism>
<dbReference type="EMBL" id="MFRC01000028">
    <property type="protein sequence ID" value="OGH89745.1"/>
    <property type="molecule type" value="Genomic_DNA"/>
</dbReference>